<reference evidence="9" key="1">
    <citation type="journal article" date="2017" name="Cell">
        <title>Insights into land plant evolution garnered from the Marchantia polymorpha genome.</title>
        <authorList>
            <person name="Bowman J.L."/>
            <person name="Kohchi T."/>
            <person name="Yamato K.T."/>
            <person name="Jenkins J."/>
            <person name="Shu S."/>
            <person name="Ishizaki K."/>
            <person name="Yamaoka S."/>
            <person name="Nishihama R."/>
            <person name="Nakamura Y."/>
            <person name="Berger F."/>
            <person name="Adam C."/>
            <person name="Aki S.S."/>
            <person name="Althoff F."/>
            <person name="Araki T."/>
            <person name="Arteaga-Vazquez M.A."/>
            <person name="Balasubrmanian S."/>
            <person name="Barry K."/>
            <person name="Bauer D."/>
            <person name="Boehm C.R."/>
            <person name="Briginshaw L."/>
            <person name="Caballero-Perez J."/>
            <person name="Catarino B."/>
            <person name="Chen F."/>
            <person name="Chiyoda S."/>
            <person name="Chovatia M."/>
            <person name="Davies K.M."/>
            <person name="Delmans M."/>
            <person name="Demura T."/>
            <person name="Dierschke T."/>
            <person name="Dolan L."/>
            <person name="Dorantes-Acosta A.E."/>
            <person name="Eklund D.M."/>
            <person name="Florent S.N."/>
            <person name="Flores-Sandoval E."/>
            <person name="Fujiyama A."/>
            <person name="Fukuzawa H."/>
            <person name="Galik B."/>
            <person name="Grimanelli D."/>
            <person name="Grimwood J."/>
            <person name="Grossniklaus U."/>
            <person name="Hamada T."/>
            <person name="Haseloff J."/>
            <person name="Hetherington A.J."/>
            <person name="Higo A."/>
            <person name="Hirakawa Y."/>
            <person name="Hundley H.N."/>
            <person name="Ikeda Y."/>
            <person name="Inoue K."/>
            <person name="Inoue S.I."/>
            <person name="Ishida S."/>
            <person name="Jia Q."/>
            <person name="Kakita M."/>
            <person name="Kanazawa T."/>
            <person name="Kawai Y."/>
            <person name="Kawashima T."/>
            <person name="Kennedy M."/>
            <person name="Kinose K."/>
            <person name="Kinoshita T."/>
            <person name="Kohara Y."/>
            <person name="Koide E."/>
            <person name="Komatsu K."/>
            <person name="Kopischke S."/>
            <person name="Kubo M."/>
            <person name="Kyozuka J."/>
            <person name="Lagercrantz U."/>
            <person name="Lin S.S."/>
            <person name="Lindquist E."/>
            <person name="Lipzen A.M."/>
            <person name="Lu C.W."/>
            <person name="De Luna E."/>
            <person name="Martienssen R.A."/>
            <person name="Minamino N."/>
            <person name="Mizutani M."/>
            <person name="Mizutani M."/>
            <person name="Mochizuki N."/>
            <person name="Monte I."/>
            <person name="Mosher R."/>
            <person name="Nagasaki H."/>
            <person name="Nakagami H."/>
            <person name="Naramoto S."/>
            <person name="Nishitani K."/>
            <person name="Ohtani M."/>
            <person name="Okamoto T."/>
            <person name="Okumura M."/>
            <person name="Phillips J."/>
            <person name="Pollak B."/>
            <person name="Reinders A."/>
            <person name="Rovekamp M."/>
            <person name="Sano R."/>
            <person name="Sawa S."/>
            <person name="Schmid M.W."/>
            <person name="Shirakawa M."/>
            <person name="Solano R."/>
            <person name="Spunde A."/>
            <person name="Suetsugu N."/>
            <person name="Sugano S."/>
            <person name="Sugiyama A."/>
            <person name="Sun R."/>
            <person name="Suzuki Y."/>
            <person name="Takenaka M."/>
            <person name="Takezawa D."/>
            <person name="Tomogane H."/>
            <person name="Tsuzuki M."/>
            <person name="Ueda T."/>
            <person name="Umeda M."/>
            <person name="Ward J.M."/>
            <person name="Watanabe Y."/>
            <person name="Yazaki K."/>
            <person name="Yokoyama R."/>
            <person name="Yoshitake Y."/>
            <person name="Yotsui I."/>
            <person name="Zachgo S."/>
            <person name="Schmutz J."/>
        </authorList>
    </citation>
    <scope>NUCLEOTIDE SEQUENCE [LARGE SCALE GENOMIC DNA]</scope>
    <source>
        <strain evidence="9">Tak-1</strain>
    </source>
</reference>
<comment type="similarity">
    <text evidence="2">Belongs to the ESF1 family.</text>
</comment>
<feature type="compositionally biased region" description="Basic and acidic residues" evidence="5">
    <location>
        <begin position="686"/>
        <end position="704"/>
    </location>
</feature>
<feature type="compositionally biased region" description="Basic and acidic residues" evidence="5">
    <location>
        <begin position="795"/>
        <end position="822"/>
    </location>
</feature>
<organism evidence="8 9">
    <name type="scientific">Marchantia polymorpha</name>
    <name type="common">Common liverwort</name>
    <name type="synonym">Marchantia aquatica</name>
    <dbReference type="NCBI Taxonomy" id="3197"/>
    <lineage>
        <taxon>Eukaryota</taxon>
        <taxon>Viridiplantae</taxon>
        <taxon>Streptophyta</taxon>
        <taxon>Embryophyta</taxon>
        <taxon>Marchantiophyta</taxon>
        <taxon>Marchantiopsida</taxon>
        <taxon>Marchantiidae</taxon>
        <taxon>Marchantiales</taxon>
        <taxon>Marchantiaceae</taxon>
        <taxon>Marchantia</taxon>
    </lineage>
</organism>
<feature type="region of interest" description="Disordered" evidence="5">
    <location>
        <begin position="778"/>
        <end position="848"/>
    </location>
</feature>
<dbReference type="InterPro" id="IPR012580">
    <property type="entry name" value="NUC153"/>
</dbReference>
<protein>
    <submittedName>
        <fullName evidence="8">Uncharacterized protein</fullName>
    </submittedName>
</protein>
<evidence type="ECO:0000256" key="5">
    <source>
        <dbReference type="SAM" id="MobiDB-lite"/>
    </source>
</evidence>
<feature type="region of interest" description="Disordered" evidence="5">
    <location>
        <begin position="532"/>
        <end position="558"/>
    </location>
</feature>
<feature type="compositionally biased region" description="Low complexity" evidence="5">
    <location>
        <begin position="264"/>
        <end position="273"/>
    </location>
</feature>
<feature type="domain" description="NUC153" evidence="6">
    <location>
        <begin position="762"/>
        <end position="785"/>
    </location>
</feature>
<dbReference type="Gramene" id="Mp1g25070.1">
    <property type="protein sequence ID" value="Mp1g25070.1.cds"/>
    <property type="gene ID" value="Mp1g25070"/>
</dbReference>
<dbReference type="InterPro" id="IPR039754">
    <property type="entry name" value="Esf1"/>
</dbReference>
<feature type="region of interest" description="Disordered" evidence="5">
    <location>
        <begin position="188"/>
        <end position="295"/>
    </location>
</feature>
<dbReference type="InterPro" id="IPR056750">
    <property type="entry name" value="RRM_ESF1"/>
</dbReference>
<keyword evidence="4" id="KW-0539">Nucleus</keyword>
<feature type="region of interest" description="Disordered" evidence="5">
    <location>
        <begin position="722"/>
        <end position="755"/>
    </location>
</feature>
<evidence type="ECO:0000256" key="2">
    <source>
        <dbReference type="ARBA" id="ARBA00009087"/>
    </source>
</evidence>
<feature type="domain" description="ESF1 RRM" evidence="7">
    <location>
        <begin position="295"/>
        <end position="431"/>
    </location>
</feature>
<dbReference type="PANTHER" id="PTHR12202:SF0">
    <property type="entry name" value="ESF1 HOMOLOG"/>
    <property type="match status" value="1"/>
</dbReference>
<dbReference type="AlphaFoldDB" id="A0A2R6WSA5"/>
<dbReference type="PANTHER" id="PTHR12202">
    <property type="entry name" value="ESF1 HOMOLOG"/>
    <property type="match status" value="1"/>
</dbReference>
<evidence type="ECO:0000313" key="8">
    <source>
        <dbReference type="EMBL" id="PTQ36740.1"/>
    </source>
</evidence>
<feature type="compositionally biased region" description="Acidic residues" evidence="5">
    <location>
        <begin position="493"/>
        <end position="510"/>
    </location>
</feature>
<feature type="region of interest" description="Disordered" evidence="5">
    <location>
        <begin position="161"/>
        <end position="180"/>
    </location>
</feature>
<dbReference type="Pfam" id="PF08159">
    <property type="entry name" value="NUC153"/>
    <property type="match status" value="1"/>
</dbReference>
<evidence type="ECO:0000256" key="3">
    <source>
        <dbReference type="ARBA" id="ARBA00023054"/>
    </source>
</evidence>
<evidence type="ECO:0000259" key="6">
    <source>
        <dbReference type="Pfam" id="PF08159"/>
    </source>
</evidence>
<feature type="compositionally biased region" description="Acidic residues" evidence="5">
    <location>
        <begin position="357"/>
        <end position="366"/>
    </location>
</feature>
<dbReference type="GO" id="GO:0005730">
    <property type="term" value="C:nucleolus"/>
    <property type="evidence" value="ECO:0007669"/>
    <property type="project" value="UniProtKB-SubCell"/>
</dbReference>
<feature type="region of interest" description="Disordered" evidence="5">
    <location>
        <begin position="1"/>
        <end position="24"/>
    </location>
</feature>
<feature type="region of interest" description="Disordered" evidence="5">
    <location>
        <begin position="584"/>
        <end position="704"/>
    </location>
</feature>
<proteinExistence type="inferred from homology"/>
<feature type="region of interest" description="Disordered" evidence="5">
    <location>
        <begin position="479"/>
        <end position="518"/>
    </location>
</feature>
<feature type="compositionally biased region" description="Basic residues" evidence="5">
    <location>
        <begin position="585"/>
        <end position="597"/>
    </location>
</feature>
<dbReference type="EMBL" id="KZ772733">
    <property type="protein sequence ID" value="PTQ36740.1"/>
    <property type="molecule type" value="Genomic_DNA"/>
</dbReference>
<sequence>MGNKKDAMKKKGVGPREVVERASDGFPQEVVADARFSRIHNDPRFQRLPKNKSKVAIDSRFAHMFHDKAFADKESDKRGGSKKSNKQEELLRRYYKYDEDEDEAELATQGDDVPVRDQSAKQKVKSKDSGKKKIVQPESESEGQVGGDAGIGTLSVERIGTGKKIGRNGQSGVKKPLVKQVQKCKDLVKAKKKKKNVQPESESDGVVDEESEEESEAELPLKAKAGKEVATLFNSSDESDSESDSEEEDGSERDDGGSMDEEGSSSSSSSSSESESEDEEGTKDEEKVPTTNQETKRLALMNMDWGHIRAVDLLVVLRSFQPKGGSVESLTIYPSEFGVEQMAKEAVQGPQSIYSRDEDDSEDEADPEKLREYEKAKLRYYYAVAVCDSAETAACIYNSCDGLEYEKTSNTLDLRFIPDDMQFAREPKDSASDIPGDYKPVEFETKALQHSNVKLTWDEDEPLRAKALRRKFNPDQLNEQDYRDYVASSSSDSESEPDEEHDECSGDDEEKATGEEKQKLRAKYLALLSDAGGAAADESKAGAKKGEKGNIEIKFHTGLDELSEKLTEKFRKTKNDETVWEAYLRKKREKKKARKNKSQGDESDFSDDDGDDGGVSSDGGVRTQDDPFFSHGDADPFDDPFFQGDGDGDGDGDGAPPREGKKGKKKDKKDSEGSTKIGAKFASSVQEKKKLKEEAALEKKEEEKRKAELELLLMDDDLVQSGHAAVAKSQTDEKKGKKKRKGGKEKAEGANEKLAAAANYEDPRFANLFTSHHYAIDPTDPHFKKSATHLSTIAEKQRQRLESGGVSKKEQEKAELERKEGDGGGGRKRKAEISSLVRSLKSKVEARK</sequence>
<name>A0A2R6WSA5_MARPO</name>
<keyword evidence="9" id="KW-1185">Reference proteome</keyword>
<feature type="region of interest" description="Disordered" evidence="5">
    <location>
        <begin position="346"/>
        <end position="368"/>
    </location>
</feature>
<feature type="compositionally biased region" description="Basic and acidic residues" evidence="5">
    <location>
        <begin position="537"/>
        <end position="558"/>
    </location>
</feature>
<feature type="compositionally biased region" description="Acidic residues" evidence="5">
    <location>
        <begin position="274"/>
        <end position="283"/>
    </location>
</feature>
<feature type="compositionally biased region" description="Acidic residues" evidence="5">
    <location>
        <begin position="201"/>
        <end position="217"/>
    </location>
</feature>
<keyword evidence="3" id="KW-0175">Coiled coil</keyword>
<accession>A0A2R6WSA5</accession>
<evidence type="ECO:0000256" key="1">
    <source>
        <dbReference type="ARBA" id="ARBA00004604"/>
    </source>
</evidence>
<evidence type="ECO:0000259" key="7">
    <source>
        <dbReference type="Pfam" id="PF25121"/>
    </source>
</evidence>
<feature type="region of interest" description="Disordered" evidence="5">
    <location>
        <begin position="69"/>
        <end position="153"/>
    </location>
</feature>
<feature type="compositionally biased region" description="Basic and acidic residues" evidence="5">
    <location>
        <begin position="69"/>
        <end position="97"/>
    </location>
</feature>
<gene>
    <name evidence="8" type="ORF">MARPO_0061s0018</name>
</gene>
<feature type="compositionally biased region" description="Acidic residues" evidence="5">
    <location>
        <begin position="601"/>
        <end position="612"/>
    </location>
</feature>
<evidence type="ECO:0000313" key="9">
    <source>
        <dbReference type="Proteomes" id="UP000244005"/>
    </source>
</evidence>
<dbReference type="OrthoDB" id="431825at2759"/>
<dbReference type="OMA" id="DHDFAID"/>
<feature type="compositionally biased region" description="Acidic residues" evidence="5">
    <location>
        <begin position="237"/>
        <end position="263"/>
    </location>
</feature>
<evidence type="ECO:0000256" key="4">
    <source>
        <dbReference type="ARBA" id="ARBA00023242"/>
    </source>
</evidence>
<dbReference type="GO" id="GO:0006364">
    <property type="term" value="P:rRNA processing"/>
    <property type="evidence" value="ECO:0000318"/>
    <property type="project" value="GO_Central"/>
</dbReference>
<dbReference type="Proteomes" id="UP000244005">
    <property type="component" value="Unassembled WGS sequence"/>
</dbReference>
<comment type="subcellular location">
    <subcellularLocation>
        <location evidence="1">Nucleus</location>
        <location evidence="1">Nucleolus</location>
    </subcellularLocation>
</comment>
<dbReference type="Pfam" id="PF25121">
    <property type="entry name" value="RRM_ESF1"/>
    <property type="match status" value="1"/>
</dbReference>
<dbReference type="GO" id="GO:0003723">
    <property type="term" value="F:RNA binding"/>
    <property type="evidence" value="ECO:0000318"/>
    <property type="project" value="GO_Central"/>
</dbReference>
<feature type="compositionally biased region" description="Basic and acidic residues" evidence="5">
    <location>
        <begin position="113"/>
        <end position="131"/>
    </location>
</feature>